<dbReference type="Pfam" id="PF02371">
    <property type="entry name" value="Transposase_20"/>
    <property type="match status" value="1"/>
</dbReference>
<comment type="caution">
    <text evidence="3">The sequence shown here is derived from an EMBL/GenBank/DDBJ whole genome shotgun (WGS) entry which is preliminary data.</text>
</comment>
<name>A0A0F9NEB2_9ZZZZ</name>
<reference evidence="3" key="1">
    <citation type="journal article" date="2015" name="Nature">
        <title>Complex archaea that bridge the gap between prokaryotes and eukaryotes.</title>
        <authorList>
            <person name="Spang A."/>
            <person name="Saw J.H."/>
            <person name="Jorgensen S.L."/>
            <person name="Zaremba-Niedzwiedzka K."/>
            <person name="Martijn J."/>
            <person name="Lind A.E."/>
            <person name="van Eijk R."/>
            <person name="Schleper C."/>
            <person name="Guy L."/>
            <person name="Ettema T.J."/>
        </authorList>
    </citation>
    <scope>NUCLEOTIDE SEQUENCE</scope>
</reference>
<dbReference type="GO" id="GO:0006313">
    <property type="term" value="P:DNA transposition"/>
    <property type="evidence" value="ECO:0007669"/>
    <property type="project" value="InterPro"/>
</dbReference>
<dbReference type="PANTHER" id="PTHR33055">
    <property type="entry name" value="TRANSPOSASE FOR INSERTION SEQUENCE ELEMENT IS1111A"/>
    <property type="match status" value="1"/>
</dbReference>
<dbReference type="InterPro" id="IPR002525">
    <property type="entry name" value="Transp_IS110-like_N"/>
</dbReference>
<evidence type="ECO:0000259" key="1">
    <source>
        <dbReference type="Pfam" id="PF01548"/>
    </source>
</evidence>
<protein>
    <submittedName>
        <fullName evidence="3">Uncharacterized protein</fullName>
    </submittedName>
</protein>
<dbReference type="GO" id="GO:0003677">
    <property type="term" value="F:DNA binding"/>
    <property type="evidence" value="ECO:0007669"/>
    <property type="project" value="InterPro"/>
</dbReference>
<accession>A0A0F9NEB2</accession>
<feature type="domain" description="Transposase IS110-like N-terminal" evidence="1">
    <location>
        <begin position="5"/>
        <end position="145"/>
    </location>
</feature>
<dbReference type="PANTHER" id="PTHR33055:SF13">
    <property type="entry name" value="TRANSPOSASE"/>
    <property type="match status" value="1"/>
</dbReference>
<dbReference type="InterPro" id="IPR047650">
    <property type="entry name" value="Transpos_IS110"/>
</dbReference>
<dbReference type="EMBL" id="LAZR01004257">
    <property type="protein sequence ID" value="KKN10302.1"/>
    <property type="molecule type" value="Genomic_DNA"/>
</dbReference>
<dbReference type="AlphaFoldDB" id="A0A0F9NEB2"/>
<gene>
    <name evidence="3" type="ORF">LCGC14_1038010</name>
</gene>
<dbReference type="GO" id="GO:0004803">
    <property type="term" value="F:transposase activity"/>
    <property type="evidence" value="ECO:0007669"/>
    <property type="project" value="InterPro"/>
</dbReference>
<dbReference type="NCBIfam" id="NF033542">
    <property type="entry name" value="transpos_IS110"/>
    <property type="match status" value="1"/>
</dbReference>
<dbReference type="Pfam" id="PF01548">
    <property type="entry name" value="DEDD_Tnp_IS110"/>
    <property type="match status" value="1"/>
</dbReference>
<proteinExistence type="predicted"/>
<organism evidence="3">
    <name type="scientific">marine sediment metagenome</name>
    <dbReference type="NCBI Taxonomy" id="412755"/>
    <lineage>
        <taxon>unclassified sequences</taxon>
        <taxon>metagenomes</taxon>
        <taxon>ecological metagenomes</taxon>
    </lineage>
</organism>
<evidence type="ECO:0000313" key="3">
    <source>
        <dbReference type="EMBL" id="KKN10302.1"/>
    </source>
</evidence>
<evidence type="ECO:0000259" key="2">
    <source>
        <dbReference type="Pfam" id="PF02371"/>
    </source>
</evidence>
<feature type="domain" description="Transposase IS116/IS110/IS902 C-terminal" evidence="2">
    <location>
        <begin position="210"/>
        <end position="295"/>
    </location>
</feature>
<dbReference type="InterPro" id="IPR003346">
    <property type="entry name" value="Transposase_20"/>
</dbReference>
<sequence length="405" mass="45754">MKIIALDVHRTFAQVAILENGKIRDAGRLELEREHILKFAKRLNVEDEIVLEATVNTKAIVRLLSPHVNRVVISNPLLVRAIAWAKVKTDKIDASVLAKLHASGFLPEVWMPDEETERLRRVVAERVQLVSQMTRLKNRIHSVLHANLIPPFSGSLFSKRGRAWLEALPVAEDQQRVILRHASELDRLGHDLKQIDEDLAQAALQEPRVKQLMTITGVNMIVALSVLAAVGDIGRFSSPEKLVSYFGLNPRVRQSGDKPAYHGRITKQGRSHARAMLVEAAWSVSRTPGPLRAFFQRIKEKRGNQVAAVATARKLTVVIWHMLSKGEEYIWSRPALLDWKLRKLELAAGYPSKRGGRTKGSAADYSLKSVRDREREAVGHAEEVYRRFVTKWKQRSPMANPVSHQ</sequence>